<dbReference type="InterPro" id="IPR028082">
    <property type="entry name" value="Peripla_BP_I"/>
</dbReference>
<name>A0ABC8T603_9AQUA</name>
<dbReference type="Pfam" id="PF01094">
    <property type="entry name" value="ANF_receptor"/>
    <property type="match status" value="1"/>
</dbReference>
<dbReference type="Proteomes" id="UP001642360">
    <property type="component" value="Unassembled WGS sequence"/>
</dbReference>
<evidence type="ECO:0000256" key="3">
    <source>
        <dbReference type="ARBA" id="ARBA00022692"/>
    </source>
</evidence>
<keyword evidence="5" id="KW-0472">Membrane</keyword>
<comment type="subunit">
    <text evidence="2">May form heteromers.</text>
</comment>
<sequence length="404" mass="44209">MTLGLMKNVEVQGIIGPTTSMQADFVIDLGGKAQVPIISFSATSPSLSSLRSPYFIRATQIDSSQVGAISAIVKAFGWREVVPVYVDNEFGEGIIPFLTDALEEIDVRVPYRSIIPPSATDDQLVVELYKLMTMQTRVFIVHMLPSLGSRLFTKAKEIGMMSEDYVWIITDAMANELSSMDQSVINSMQGILGVKSNVLRTKELENFTVRWKRKFLQANPTLVNAELNIFGLRAYDATTALAIANGPMLLQALQNTTFRGLSGDFYLVDGQLQSSPYQIVNVIGNGGRGIGFWTPKNGIIRELNFTNSNTDFRSKSNLGSIIWPGDTTSPPKGWVIPTNGKKLRVGVPVKDGFSQFVTVTRNPGSNKTTVTGYCIDVFEAVITALPYAVPHEYIPFATPDGNSA</sequence>
<evidence type="ECO:0000256" key="2">
    <source>
        <dbReference type="ARBA" id="ARBA00011095"/>
    </source>
</evidence>
<evidence type="ECO:0000256" key="6">
    <source>
        <dbReference type="ARBA" id="ARBA00049638"/>
    </source>
</evidence>
<dbReference type="InterPro" id="IPR001828">
    <property type="entry name" value="ANF_lig-bd_rcpt"/>
</dbReference>
<comment type="caution">
    <text evidence="8">The sequence shown here is derived from an EMBL/GenBank/DDBJ whole genome shotgun (WGS) entry which is preliminary data.</text>
</comment>
<organism evidence="8 9">
    <name type="scientific">Ilex paraguariensis</name>
    <name type="common">yerba mate</name>
    <dbReference type="NCBI Taxonomy" id="185542"/>
    <lineage>
        <taxon>Eukaryota</taxon>
        <taxon>Viridiplantae</taxon>
        <taxon>Streptophyta</taxon>
        <taxon>Embryophyta</taxon>
        <taxon>Tracheophyta</taxon>
        <taxon>Spermatophyta</taxon>
        <taxon>Magnoliopsida</taxon>
        <taxon>eudicotyledons</taxon>
        <taxon>Gunneridae</taxon>
        <taxon>Pentapetalae</taxon>
        <taxon>asterids</taxon>
        <taxon>campanulids</taxon>
        <taxon>Aquifoliales</taxon>
        <taxon>Aquifoliaceae</taxon>
        <taxon>Ilex</taxon>
    </lineage>
</organism>
<comment type="subcellular location">
    <subcellularLocation>
        <location evidence="1">Membrane</location>
    </subcellularLocation>
</comment>
<dbReference type="PANTHER" id="PTHR34836">
    <property type="entry name" value="OS06G0188250 PROTEIN"/>
    <property type="match status" value="1"/>
</dbReference>
<dbReference type="FunFam" id="3.40.50.2300:FF:000169">
    <property type="entry name" value="Glutamate receptor"/>
    <property type="match status" value="1"/>
</dbReference>
<dbReference type="Gene3D" id="3.40.190.10">
    <property type="entry name" value="Periplasmic binding protein-like II"/>
    <property type="match status" value="1"/>
</dbReference>
<evidence type="ECO:0000313" key="8">
    <source>
        <dbReference type="EMBL" id="CAK9163541.1"/>
    </source>
</evidence>
<evidence type="ECO:0000256" key="1">
    <source>
        <dbReference type="ARBA" id="ARBA00004370"/>
    </source>
</evidence>
<gene>
    <name evidence="8" type="ORF">ILEXP_LOCUS32591</name>
</gene>
<evidence type="ECO:0000313" key="9">
    <source>
        <dbReference type="Proteomes" id="UP001642360"/>
    </source>
</evidence>
<dbReference type="InterPro" id="IPR015683">
    <property type="entry name" value="Ionotropic_Glu_rcpt"/>
</dbReference>
<reference evidence="8 9" key="1">
    <citation type="submission" date="2024-02" db="EMBL/GenBank/DDBJ databases">
        <authorList>
            <person name="Vignale AGUSTIN F."/>
            <person name="Sosa J E."/>
            <person name="Modenutti C."/>
        </authorList>
    </citation>
    <scope>NUCLEOTIDE SEQUENCE [LARGE SCALE GENOMIC DNA]</scope>
</reference>
<accession>A0ABC8T603</accession>
<protein>
    <recommendedName>
        <fullName evidence="7">Receptor ligand binding region domain-containing protein</fullName>
    </recommendedName>
</protein>
<dbReference type="SUPFAM" id="SSF53850">
    <property type="entry name" value="Periplasmic binding protein-like II"/>
    <property type="match status" value="1"/>
</dbReference>
<dbReference type="InterPro" id="IPR044440">
    <property type="entry name" value="GABAb_receptor_plant_PBP1"/>
</dbReference>
<evidence type="ECO:0000256" key="4">
    <source>
        <dbReference type="ARBA" id="ARBA00022989"/>
    </source>
</evidence>
<dbReference type="GO" id="GO:0016020">
    <property type="term" value="C:membrane"/>
    <property type="evidence" value="ECO:0007669"/>
    <property type="project" value="UniProtKB-SubCell"/>
</dbReference>
<comment type="function">
    <text evidence="6">Glutamate-gated receptor that probably acts as a non-selective cation channel. May be involved in light-signal transduction and calcium homeostasis via the regulation of calcium influx into cells.</text>
</comment>
<dbReference type="Gene3D" id="3.40.50.2300">
    <property type="match status" value="3"/>
</dbReference>
<dbReference type="AlphaFoldDB" id="A0ABC8T603"/>
<dbReference type="FunFam" id="3.40.50.2300:FF:000310">
    <property type="entry name" value="Glutamate receptor"/>
    <property type="match status" value="1"/>
</dbReference>
<keyword evidence="4" id="KW-1133">Transmembrane helix</keyword>
<evidence type="ECO:0000256" key="5">
    <source>
        <dbReference type="ARBA" id="ARBA00023136"/>
    </source>
</evidence>
<evidence type="ECO:0000259" key="7">
    <source>
        <dbReference type="Pfam" id="PF01094"/>
    </source>
</evidence>
<feature type="domain" description="Receptor ligand binding region" evidence="7">
    <location>
        <begin position="3"/>
        <end position="284"/>
    </location>
</feature>
<dbReference type="CDD" id="cd19990">
    <property type="entry name" value="PBP1_GABAb_receptor_plant"/>
    <property type="match status" value="1"/>
</dbReference>
<proteinExistence type="predicted"/>
<dbReference type="PANTHER" id="PTHR34836:SF1">
    <property type="entry name" value="OS09G0428600 PROTEIN"/>
    <property type="match status" value="1"/>
</dbReference>
<keyword evidence="3" id="KW-0812">Transmembrane</keyword>
<dbReference type="EMBL" id="CAUOFW020004057">
    <property type="protein sequence ID" value="CAK9163541.1"/>
    <property type="molecule type" value="Genomic_DNA"/>
</dbReference>
<keyword evidence="9" id="KW-1185">Reference proteome</keyword>
<dbReference type="SUPFAM" id="SSF53822">
    <property type="entry name" value="Periplasmic binding protein-like I"/>
    <property type="match status" value="1"/>
</dbReference>
<feature type="non-terminal residue" evidence="8">
    <location>
        <position position="404"/>
    </location>
</feature>